<dbReference type="EMBL" id="UOES01000598">
    <property type="protein sequence ID" value="VAW29597.1"/>
    <property type="molecule type" value="Genomic_DNA"/>
</dbReference>
<sequence>MSNWSKVYESKEPYRAEIVKDILDQKGINAIIMNKKDSAYYIFGQLEVHVEAKSVLNALKIIENDIKF</sequence>
<dbReference type="InterPro" id="IPR018551">
    <property type="entry name" value="DUF2007"/>
</dbReference>
<feature type="domain" description="DUF2007" evidence="1">
    <location>
        <begin position="4"/>
        <end position="64"/>
    </location>
</feature>
<accession>A0A3B0UW63</accession>
<dbReference type="Pfam" id="PF09413">
    <property type="entry name" value="DUF2007"/>
    <property type="match status" value="1"/>
</dbReference>
<gene>
    <name evidence="2" type="ORF">MNBD_BACTEROID06-617</name>
</gene>
<organism evidence="2">
    <name type="scientific">hydrothermal vent metagenome</name>
    <dbReference type="NCBI Taxonomy" id="652676"/>
    <lineage>
        <taxon>unclassified sequences</taxon>
        <taxon>metagenomes</taxon>
        <taxon>ecological metagenomes</taxon>
    </lineage>
</organism>
<proteinExistence type="predicted"/>
<evidence type="ECO:0000313" key="2">
    <source>
        <dbReference type="EMBL" id="VAW29597.1"/>
    </source>
</evidence>
<reference evidence="2" key="1">
    <citation type="submission" date="2018-06" db="EMBL/GenBank/DDBJ databases">
        <authorList>
            <person name="Zhirakovskaya E."/>
        </authorList>
    </citation>
    <scope>NUCLEOTIDE SEQUENCE</scope>
</reference>
<evidence type="ECO:0000259" key="1">
    <source>
        <dbReference type="Pfam" id="PF09413"/>
    </source>
</evidence>
<protein>
    <recommendedName>
        <fullName evidence="1">DUF2007 domain-containing protein</fullName>
    </recommendedName>
</protein>
<dbReference type="AlphaFoldDB" id="A0A3B0UW63"/>
<name>A0A3B0UW63_9ZZZZ</name>